<comment type="caution">
    <text evidence="1">The sequence shown here is derived from an EMBL/GenBank/DDBJ whole genome shotgun (WGS) entry which is preliminary data.</text>
</comment>
<reference evidence="1 2" key="1">
    <citation type="submission" date="2018-06" db="EMBL/GenBank/DDBJ databases">
        <title>Complete genome of Desulfovibrio indonesiensis P37SLT.</title>
        <authorList>
            <person name="Crispim J.S."/>
            <person name="Vidigal P.M.P."/>
            <person name="Silva L.C.F."/>
            <person name="Laguardia C.N."/>
            <person name="Araujo L.C."/>
            <person name="Dias R.S."/>
            <person name="Sousa M.P."/>
            <person name="Paula S.O."/>
            <person name="Silva C."/>
        </authorList>
    </citation>
    <scope>NUCLEOTIDE SEQUENCE [LARGE SCALE GENOMIC DNA]</scope>
    <source>
        <strain evidence="1 2">P37SLT</strain>
    </source>
</reference>
<gene>
    <name evidence="1" type="ORF">DPQ33_00010</name>
</gene>
<accession>A0A7M3MJQ5</accession>
<evidence type="ECO:0000313" key="1">
    <source>
        <dbReference type="EMBL" id="TVM19662.1"/>
    </source>
</evidence>
<dbReference type="Proteomes" id="UP000448292">
    <property type="component" value="Unassembled WGS sequence"/>
</dbReference>
<name>A0A7M3MJQ5_9BACT</name>
<protein>
    <submittedName>
        <fullName evidence="1">Uncharacterized protein</fullName>
    </submittedName>
</protein>
<evidence type="ECO:0000313" key="2">
    <source>
        <dbReference type="Proteomes" id="UP000448292"/>
    </source>
</evidence>
<sequence>MEQDTQDSRLAGLRQMQEWKGYGGVRQDARKKRSVAAENRVLWSESRKVLDERRECRVDNSIPGN</sequence>
<dbReference type="EMBL" id="QMIE01000001">
    <property type="protein sequence ID" value="TVM19662.1"/>
    <property type="molecule type" value="Genomic_DNA"/>
</dbReference>
<keyword evidence="2" id="KW-1185">Reference proteome</keyword>
<organism evidence="1 2">
    <name type="scientific">Oceanidesulfovibrio indonesiensis</name>
    <dbReference type="NCBI Taxonomy" id="54767"/>
    <lineage>
        <taxon>Bacteria</taxon>
        <taxon>Pseudomonadati</taxon>
        <taxon>Thermodesulfobacteriota</taxon>
        <taxon>Desulfovibrionia</taxon>
        <taxon>Desulfovibrionales</taxon>
        <taxon>Desulfovibrionaceae</taxon>
        <taxon>Oceanidesulfovibrio</taxon>
    </lineage>
</organism>
<dbReference type="AlphaFoldDB" id="A0A7M3MJQ5"/>
<proteinExistence type="predicted"/>